<feature type="domain" description="SpoVT-AbrB" evidence="1">
    <location>
        <begin position="30"/>
        <end position="75"/>
    </location>
</feature>
<evidence type="ECO:0000313" key="3">
    <source>
        <dbReference type="Proteomes" id="UP000050360"/>
    </source>
</evidence>
<evidence type="ECO:0000313" key="2">
    <source>
        <dbReference type="EMBL" id="KPQ41373.1"/>
    </source>
</evidence>
<dbReference type="GO" id="GO:0003677">
    <property type="term" value="F:DNA binding"/>
    <property type="evidence" value="ECO:0007669"/>
    <property type="project" value="InterPro"/>
</dbReference>
<name>A0A0P8A4H4_9EURY</name>
<dbReference type="EMBL" id="LKCM01000367">
    <property type="protein sequence ID" value="KPQ41373.1"/>
    <property type="molecule type" value="Genomic_DNA"/>
</dbReference>
<sequence length="119" mass="13694">MMKGGFYQEGLHDTIKFLSYNVIRLTMTEVKVHEKYLVVIPKDVRKALGINIGETVEFVIEKGRAVLYPHRGSTQSVKRVHGIIRHEGTIDEGIEEGYAAMGRNEIRRYKHIHSQPYRG</sequence>
<dbReference type="AlphaFoldDB" id="A0A0P8A4H4"/>
<dbReference type="NCBIfam" id="TIGR01439">
    <property type="entry name" value="lp_hng_hel_AbrB"/>
    <property type="match status" value="1"/>
</dbReference>
<dbReference type="InterPro" id="IPR037914">
    <property type="entry name" value="SpoVT-AbrB_sf"/>
</dbReference>
<dbReference type="Gene3D" id="2.10.260.10">
    <property type="match status" value="1"/>
</dbReference>
<gene>
    <name evidence="2" type="ORF">MPEBLZ_04082</name>
</gene>
<evidence type="ECO:0000259" key="1">
    <source>
        <dbReference type="SMART" id="SM00966"/>
    </source>
</evidence>
<dbReference type="Proteomes" id="UP000050360">
    <property type="component" value="Unassembled WGS sequence"/>
</dbReference>
<protein>
    <submittedName>
        <fullName evidence="2">SpoVT / AbrB like domain protein</fullName>
    </submittedName>
</protein>
<accession>A0A0P8A4H4</accession>
<dbReference type="SMART" id="SM00966">
    <property type="entry name" value="SpoVT_AbrB"/>
    <property type="match status" value="1"/>
</dbReference>
<dbReference type="InterPro" id="IPR007159">
    <property type="entry name" value="SpoVT-AbrB_dom"/>
</dbReference>
<organism evidence="2 3">
    <name type="scientific">Candidatus Methanoperedens nitratireducens</name>
    <dbReference type="NCBI Taxonomy" id="1392998"/>
    <lineage>
        <taxon>Archaea</taxon>
        <taxon>Methanobacteriati</taxon>
        <taxon>Methanobacteriota</taxon>
        <taxon>Stenosarchaea group</taxon>
        <taxon>Methanomicrobia</taxon>
        <taxon>Methanosarcinales</taxon>
        <taxon>ANME-2 cluster</taxon>
        <taxon>Candidatus Methanoperedentaceae</taxon>
        <taxon>Candidatus Methanoperedens</taxon>
    </lineage>
</organism>
<reference evidence="2 3" key="1">
    <citation type="submission" date="2015-09" db="EMBL/GenBank/DDBJ databases">
        <title>A metagenomics-based metabolic model of nitrate-dependent anaerobic oxidation of methane by Methanoperedens-like archaea.</title>
        <authorList>
            <person name="Arshad A."/>
            <person name="Speth D.R."/>
            <person name="De Graaf R.M."/>
            <person name="Op Den Camp H.J."/>
            <person name="Jetten M.S."/>
            <person name="Welte C.U."/>
        </authorList>
    </citation>
    <scope>NUCLEOTIDE SEQUENCE [LARGE SCALE GENOMIC DNA]</scope>
</reference>
<dbReference type="Pfam" id="PF04014">
    <property type="entry name" value="MazE_antitoxin"/>
    <property type="match status" value="1"/>
</dbReference>
<dbReference type="SUPFAM" id="SSF89447">
    <property type="entry name" value="AbrB/MazE/MraZ-like"/>
    <property type="match status" value="1"/>
</dbReference>
<comment type="caution">
    <text evidence="2">The sequence shown here is derived from an EMBL/GenBank/DDBJ whole genome shotgun (WGS) entry which is preliminary data.</text>
</comment>
<proteinExistence type="predicted"/>